<name>A0A076KVK8_NEPPI</name>
<dbReference type="EMBL" id="KF433769">
    <property type="protein sequence ID" value="AII98090.1"/>
    <property type="molecule type" value="mRNA"/>
</dbReference>
<accession>A0A076KVK8</accession>
<reference evidence="1" key="1">
    <citation type="submission" date="2013-07" db="EMBL/GenBank/DDBJ databases">
        <title>Nephila pilipes venom gland.</title>
        <authorList>
            <person name="Huo L.J."/>
        </authorList>
    </citation>
    <scope>NUCLEOTIDE SEQUENCE</scope>
    <source>
        <tissue evidence="1">Venom gland</tissue>
    </source>
</reference>
<sequence length="10" mass="1317">MLKLLYFKNF</sequence>
<evidence type="ECO:0000313" key="1">
    <source>
        <dbReference type="EMBL" id="AII98090.1"/>
    </source>
</evidence>
<organism evidence="1">
    <name type="scientific">Nephila pilipes</name>
    <name type="common">Giant wood spider</name>
    <name type="synonym">Nephila maculata</name>
    <dbReference type="NCBI Taxonomy" id="299642"/>
    <lineage>
        <taxon>Eukaryota</taxon>
        <taxon>Metazoa</taxon>
        <taxon>Ecdysozoa</taxon>
        <taxon>Arthropoda</taxon>
        <taxon>Chelicerata</taxon>
        <taxon>Arachnida</taxon>
        <taxon>Araneae</taxon>
        <taxon>Araneomorphae</taxon>
        <taxon>Entelegynae</taxon>
        <taxon>Araneoidea</taxon>
        <taxon>Nephilidae</taxon>
        <taxon>Nephila</taxon>
    </lineage>
</organism>
<protein>
    <submittedName>
        <fullName evidence="1">BLTX755</fullName>
    </submittedName>
</protein>
<proteinExistence type="evidence at transcript level"/>